<keyword evidence="1" id="KW-0472">Membrane</keyword>
<evidence type="ECO:0000256" key="1">
    <source>
        <dbReference type="SAM" id="Phobius"/>
    </source>
</evidence>
<accession>A0A437GZ05</accession>
<feature type="transmembrane region" description="Helical" evidence="1">
    <location>
        <begin position="21"/>
        <end position="42"/>
    </location>
</feature>
<organism evidence="2 3">
    <name type="scientific">Croceicoccus ponticola</name>
    <dbReference type="NCBI Taxonomy" id="2217664"/>
    <lineage>
        <taxon>Bacteria</taxon>
        <taxon>Pseudomonadati</taxon>
        <taxon>Pseudomonadota</taxon>
        <taxon>Alphaproteobacteria</taxon>
        <taxon>Sphingomonadales</taxon>
        <taxon>Erythrobacteraceae</taxon>
        <taxon>Croceicoccus</taxon>
    </lineage>
</organism>
<dbReference type="AlphaFoldDB" id="A0A437GZ05"/>
<feature type="transmembrane region" description="Helical" evidence="1">
    <location>
        <begin position="230"/>
        <end position="249"/>
    </location>
</feature>
<protein>
    <recommendedName>
        <fullName evidence="4">AcrB/AcrD/AcrF family protein</fullName>
    </recommendedName>
</protein>
<feature type="transmembrane region" description="Helical" evidence="1">
    <location>
        <begin position="261"/>
        <end position="283"/>
    </location>
</feature>
<keyword evidence="3" id="KW-1185">Reference proteome</keyword>
<evidence type="ECO:0000313" key="2">
    <source>
        <dbReference type="EMBL" id="RVQ67056.1"/>
    </source>
</evidence>
<evidence type="ECO:0000313" key="3">
    <source>
        <dbReference type="Proteomes" id="UP000283003"/>
    </source>
</evidence>
<gene>
    <name evidence="2" type="ORF">EKN06_08980</name>
</gene>
<dbReference type="RefSeq" id="WP_127612566.1">
    <property type="nucleotide sequence ID" value="NZ_RXOL01000003.1"/>
</dbReference>
<evidence type="ECO:0008006" key="4">
    <source>
        <dbReference type="Google" id="ProtNLM"/>
    </source>
</evidence>
<sequence>MEGTVFGERRRPLIARELLKRVTIVWVLLAILLTVSGLPAIVGHRFVDGDDILRLLEVRDWLAGQSWFDVTQYRIAPPDGTAMHWTRLVDIPLAFVTILFAPFVGMGPAEHVAAVLVPLITLFFVLLLIGRMSWRLFDEESTGLSCLVAAMALPLLHQLRPMRIDHHGWQVVCGLVAVNALMGREPKRSGWVAGFAMAVWLAISLEALPMIAVIMGIALARWLRCWEQRAWLVSMLQSIFVGSALIYVATRGFAMTSYCDAMSPMQLAALGIVAIGATGLGRVSQRPNVFVFLVLGTVGLAAVAAALQIAPQCTSGAFADLDPITRDMWLANVRESRAIWEQLPSTGLQIALPPLVALFVSLGLAARTGAWVHRWHLEYAVLLAAALVLACLVGRAGAFAAALAAVPLGYQLKQWLRAIRNLHRPGKQAMAAVGIIAALLPTLPLTVLMLATPSNAAPPHTNADATPCEMGPALTAIGDRPRNLLAPIDLGPQILLESPHRVVATAHHRAGKAISDNMRAYIEPADAAHAIIAKRKVDYVMVCASLPEFTVYRQAGRDGLVDGLLRGNTPDWLQPVQTADEGVLLWKVVG</sequence>
<comment type="caution">
    <text evidence="2">The sequence shown here is derived from an EMBL/GenBank/DDBJ whole genome shotgun (WGS) entry which is preliminary data.</text>
</comment>
<feature type="transmembrane region" description="Helical" evidence="1">
    <location>
        <begin position="85"/>
        <end position="105"/>
    </location>
</feature>
<keyword evidence="1" id="KW-1133">Transmembrane helix</keyword>
<feature type="transmembrane region" description="Helical" evidence="1">
    <location>
        <begin position="379"/>
        <end position="408"/>
    </location>
</feature>
<proteinExistence type="predicted"/>
<feature type="transmembrane region" description="Helical" evidence="1">
    <location>
        <begin position="112"/>
        <end position="130"/>
    </location>
</feature>
<feature type="transmembrane region" description="Helical" evidence="1">
    <location>
        <begin position="429"/>
        <end position="451"/>
    </location>
</feature>
<feature type="transmembrane region" description="Helical" evidence="1">
    <location>
        <begin position="191"/>
        <end position="218"/>
    </location>
</feature>
<keyword evidence="1" id="KW-0812">Transmembrane</keyword>
<reference evidence="2 3" key="1">
    <citation type="submission" date="2018-12" db="EMBL/GenBank/DDBJ databases">
        <title>Croceicoccus ponticola sp. nov., a lipolytic bacterium isolated from seawater.</title>
        <authorList>
            <person name="Yoon J.-H."/>
        </authorList>
    </citation>
    <scope>NUCLEOTIDE SEQUENCE [LARGE SCALE GENOMIC DNA]</scope>
    <source>
        <strain evidence="2 3">GM-16</strain>
    </source>
</reference>
<feature type="transmembrane region" description="Helical" evidence="1">
    <location>
        <begin position="350"/>
        <end position="373"/>
    </location>
</feature>
<name>A0A437GZ05_9SPHN</name>
<dbReference type="Proteomes" id="UP000283003">
    <property type="component" value="Unassembled WGS sequence"/>
</dbReference>
<dbReference type="EMBL" id="RXOL01000003">
    <property type="protein sequence ID" value="RVQ67056.1"/>
    <property type="molecule type" value="Genomic_DNA"/>
</dbReference>
<dbReference type="OrthoDB" id="1082056at2"/>
<feature type="transmembrane region" description="Helical" evidence="1">
    <location>
        <begin position="289"/>
        <end position="307"/>
    </location>
</feature>